<comment type="cofactor">
    <cofactor evidence="2">
        <name>Mg(2+)</name>
        <dbReference type="ChEBI" id="CHEBI:18420"/>
    </cofactor>
    <text evidence="2">Binds 2 magnesium ions per subunit.</text>
</comment>
<feature type="binding site" evidence="2">
    <location>
        <begin position="19"/>
        <end position="22"/>
    </location>
    <ligand>
        <name>substrate</name>
    </ligand>
</feature>
<feature type="binding site" evidence="2">
    <location>
        <begin position="189"/>
        <end position="191"/>
    </location>
    <ligand>
        <name>substrate</name>
    </ligand>
</feature>
<evidence type="ECO:0000256" key="1">
    <source>
        <dbReference type="ARBA" id="ARBA00022679"/>
    </source>
</evidence>
<dbReference type="HAMAP" id="MF_01139">
    <property type="entry name" value="ISPT"/>
    <property type="match status" value="1"/>
</dbReference>
<feature type="binding site" evidence="2">
    <location>
        <position position="67"/>
    </location>
    <ligand>
        <name>substrate</name>
    </ligand>
</feature>
<comment type="function">
    <text evidence="2">Catalyzes the condensation of isopentenyl diphosphate (IPP) with allylic pyrophosphates generating different type of terpenoids.</text>
</comment>
<dbReference type="RefSeq" id="WP_378477997.1">
    <property type="nucleotide sequence ID" value="NZ_JBHUIW010000011.1"/>
</dbReference>
<organism evidence="3 4">
    <name type="scientific">Rhodoplanes azumiensis</name>
    <dbReference type="NCBI Taxonomy" id="1897628"/>
    <lineage>
        <taxon>Bacteria</taxon>
        <taxon>Pseudomonadati</taxon>
        <taxon>Pseudomonadota</taxon>
        <taxon>Alphaproteobacteria</taxon>
        <taxon>Hyphomicrobiales</taxon>
        <taxon>Nitrobacteraceae</taxon>
        <taxon>Rhodoplanes</taxon>
    </lineage>
</organism>
<dbReference type="NCBIfam" id="NF011412">
    <property type="entry name" value="PRK14839.1"/>
    <property type="match status" value="1"/>
</dbReference>
<dbReference type="SUPFAM" id="SSF64005">
    <property type="entry name" value="Undecaprenyl diphosphate synthase"/>
    <property type="match status" value="1"/>
</dbReference>
<accession>A0ABW5AIC1</accession>
<dbReference type="CDD" id="cd00475">
    <property type="entry name" value="Cis_IPPS"/>
    <property type="match status" value="1"/>
</dbReference>
<gene>
    <name evidence="3" type="ORF">ACFSOX_11110</name>
</gene>
<comment type="caution">
    <text evidence="3">The sequence shown here is derived from an EMBL/GenBank/DDBJ whole genome shotgun (WGS) entry which is preliminary data.</text>
</comment>
<dbReference type="PANTHER" id="PTHR10291:SF0">
    <property type="entry name" value="DEHYDRODOLICHYL DIPHOSPHATE SYNTHASE 2"/>
    <property type="match status" value="1"/>
</dbReference>
<evidence type="ECO:0000313" key="4">
    <source>
        <dbReference type="Proteomes" id="UP001597314"/>
    </source>
</evidence>
<keyword evidence="1 2" id="KW-0808">Transferase</keyword>
<protein>
    <recommendedName>
        <fullName evidence="2">Isoprenyl transferase</fullName>
        <ecNumber evidence="2">2.5.1.-</ecNumber>
    </recommendedName>
</protein>
<dbReference type="EC" id="2.5.1.-" evidence="2"/>
<dbReference type="InterPro" id="IPR018520">
    <property type="entry name" value="UPP_synth-like_CS"/>
</dbReference>
<proteinExistence type="inferred from homology"/>
<reference evidence="4" key="1">
    <citation type="journal article" date="2019" name="Int. J. Syst. Evol. Microbiol.">
        <title>The Global Catalogue of Microorganisms (GCM) 10K type strain sequencing project: providing services to taxonomists for standard genome sequencing and annotation.</title>
        <authorList>
            <consortium name="The Broad Institute Genomics Platform"/>
            <consortium name="The Broad Institute Genome Sequencing Center for Infectious Disease"/>
            <person name="Wu L."/>
            <person name="Ma J."/>
        </authorList>
    </citation>
    <scope>NUCLEOTIDE SEQUENCE [LARGE SCALE GENOMIC DNA]</scope>
    <source>
        <strain evidence="4">CGMCC 1.6774</strain>
    </source>
</reference>
<dbReference type="Pfam" id="PF01255">
    <property type="entry name" value="Prenyltransf"/>
    <property type="match status" value="1"/>
</dbReference>
<feature type="binding site" evidence="2">
    <location>
        <position position="202"/>
    </location>
    <ligand>
        <name>Mg(2+)</name>
        <dbReference type="ChEBI" id="CHEBI:18420"/>
    </ligand>
</feature>
<feature type="binding site" evidence="2">
    <location>
        <begin position="63"/>
        <end position="65"/>
    </location>
    <ligand>
        <name>substrate</name>
    </ligand>
</feature>
<feature type="binding site" evidence="2">
    <location>
        <position position="31"/>
    </location>
    <ligand>
        <name>substrate</name>
    </ligand>
</feature>
<sequence length="254" mass="26912">MQSDAPSNPPRHVAIVMDGNGRWATSRGLPRPAGHQAGVETVRRVVEAAPRLGIETLTLYAFSSDNWRRPTAEVAALMALLRRFVRAETGRLAQAGARVTMLGRRDRLPAGLAAEIAAAEQATASGTKLHLRVALDYSARDAILDAARRAAALPQLTREAFSRLLSGGDHAAEPVPDVDLLIRTGGEQRLSDFLLWECAYAELLFVPCLWPDFSAGGLADAVAWYAARERRFGGVGAASAASPAPAVAAVPSAA</sequence>
<feature type="binding site" evidence="2">
    <location>
        <position position="18"/>
    </location>
    <ligand>
        <name>Mg(2+)</name>
        <dbReference type="ChEBI" id="CHEBI:18420"/>
    </ligand>
</feature>
<keyword evidence="2" id="KW-0479">Metal-binding</keyword>
<keyword evidence="2" id="KW-0460">Magnesium</keyword>
<feature type="binding site" evidence="2">
    <location>
        <position position="23"/>
    </location>
    <ligand>
        <name>substrate</name>
    </ligand>
</feature>
<comment type="similarity">
    <text evidence="2">Belongs to the UPP synthase family.</text>
</comment>
<dbReference type="GO" id="GO:0008834">
    <property type="term" value="F:ditrans,polycis-undecaprenyl-diphosphate synthase [(2E,6E)-farnesyl-diphosphate specific] activity"/>
    <property type="evidence" value="ECO:0007669"/>
    <property type="project" value="UniProtKB-EC"/>
</dbReference>
<name>A0ABW5AIC1_9BRAD</name>
<feature type="binding site" evidence="2">
    <location>
        <position position="35"/>
    </location>
    <ligand>
        <name>substrate</name>
    </ligand>
</feature>
<evidence type="ECO:0000313" key="3">
    <source>
        <dbReference type="EMBL" id="MFD2182703.1"/>
    </source>
</evidence>
<feature type="active site" evidence="2">
    <location>
        <position position="18"/>
    </location>
</feature>
<dbReference type="Proteomes" id="UP001597314">
    <property type="component" value="Unassembled WGS sequence"/>
</dbReference>
<feature type="binding site" evidence="2">
    <location>
        <position position="183"/>
    </location>
    <ligand>
        <name>substrate</name>
    </ligand>
</feature>
<dbReference type="InterPro" id="IPR001441">
    <property type="entry name" value="UPP_synth-like"/>
</dbReference>
<feature type="active site" description="Proton acceptor" evidence="2">
    <location>
        <position position="66"/>
    </location>
</feature>
<evidence type="ECO:0000256" key="2">
    <source>
        <dbReference type="HAMAP-Rule" id="MF_01139"/>
    </source>
</evidence>
<dbReference type="NCBIfam" id="TIGR00055">
    <property type="entry name" value="uppS"/>
    <property type="match status" value="1"/>
</dbReference>
<dbReference type="Gene3D" id="3.40.1180.10">
    <property type="entry name" value="Decaprenyl diphosphate synthase-like"/>
    <property type="match status" value="1"/>
</dbReference>
<comment type="subunit">
    <text evidence="2">Homodimer.</text>
</comment>
<dbReference type="PROSITE" id="PS01066">
    <property type="entry name" value="UPP_SYNTHASE"/>
    <property type="match status" value="1"/>
</dbReference>
<feature type="binding site" evidence="2">
    <location>
        <position position="69"/>
    </location>
    <ligand>
        <name>substrate</name>
    </ligand>
</feature>
<dbReference type="InterPro" id="IPR036424">
    <property type="entry name" value="UPP_synth-like_sf"/>
</dbReference>
<dbReference type="EMBL" id="JBHUIW010000011">
    <property type="protein sequence ID" value="MFD2182703.1"/>
    <property type="molecule type" value="Genomic_DNA"/>
</dbReference>
<dbReference type="PANTHER" id="PTHR10291">
    <property type="entry name" value="DEHYDRODOLICHYL DIPHOSPHATE SYNTHASE FAMILY MEMBER"/>
    <property type="match status" value="1"/>
</dbReference>
<keyword evidence="4" id="KW-1185">Reference proteome</keyword>